<sequence>MKVLEKRLEECMNIRFQLKNVGIENQYALELQPLFDIMNSFIREGTSASGSLSIDSDYFSKIDYMFTCNDSRNSYCNIVR</sequence>
<evidence type="ECO:0000313" key="1">
    <source>
        <dbReference type="EMBL" id="QHS94283.1"/>
    </source>
</evidence>
<protein>
    <submittedName>
        <fullName evidence="1">Uncharacterized protein</fullName>
    </submittedName>
</protein>
<proteinExistence type="predicted"/>
<accession>A0A6C0BSN9</accession>
<name>A0A6C0BSN9_9ZZZZ</name>
<organism evidence="1">
    <name type="scientific">viral metagenome</name>
    <dbReference type="NCBI Taxonomy" id="1070528"/>
    <lineage>
        <taxon>unclassified sequences</taxon>
        <taxon>metagenomes</taxon>
        <taxon>organismal metagenomes</taxon>
    </lineage>
</organism>
<dbReference type="AlphaFoldDB" id="A0A6C0BSN9"/>
<dbReference type="EMBL" id="MN739219">
    <property type="protein sequence ID" value="QHS94283.1"/>
    <property type="molecule type" value="Genomic_DNA"/>
</dbReference>
<reference evidence="1" key="1">
    <citation type="journal article" date="2020" name="Nature">
        <title>Giant virus diversity and host interactions through global metagenomics.</title>
        <authorList>
            <person name="Schulz F."/>
            <person name="Roux S."/>
            <person name="Paez-Espino D."/>
            <person name="Jungbluth S."/>
            <person name="Walsh D.A."/>
            <person name="Denef V.J."/>
            <person name="McMahon K.D."/>
            <person name="Konstantinidis K.T."/>
            <person name="Eloe-Fadrosh E.A."/>
            <person name="Kyrpides N.C."/>
            <person name="Woyke T."/>
        </authorList>
    </citation>
    <scope>NUCLEOTIDE SEQUENCE</scope>
    <source>
        <strain evidence="1">GVMAG-M-3300018416-26</strain>
    </source>
</reference>